<sequence>MSDWAAWGDDELDWDRNDVNTYQAICDGCQKVSKRRLSYRDDLGERVMLCAVCVDAHDNHPQVVQEREHIEAMDAADRDDF</sequence>
<dbReference type="AlphaFoldDB" id="A0A2L2LBZ5"/>
<evidence type="ECO:0000313" key="2">
    <source>
        <dbReference type="Proteomes" id="UP000237717"/>
    </source>
</evidence>
<organism evidence="1 2">
    <name type="scientific">Agrobacterium tumefaciens</name>
    <dbReference type="NCBI Taxonomy" id="358"/>
    <lineage>
        <taxon>Bacteria</taxon>
        <taxon>Pseudomonadati</taxon>
        <taxon>Pseudomonadota</taxon>
        <taxon>Alphaproteobacteria</taxon>
        <taxon>Hyphomicrobiales</taxon>
        <taxon>Rhizobiaceae</taxon>
        <taxon>Rhizobium/Agrobacterium group</taxon>
        <taxon>Agrobacterium</taxon>
        <taxon>Agrobacterium tumefaciens complex</taxon>
    </lineage>
</organism>
<dbReference type="RefSeq" id="WP_104679472.1">
    <property type="nucleotide sequence ID" value="NZ_CP026924.1"/>
</dbReference>
<evidence type="ECO:0000313" key="1">
    <source>
        <dbReference type="EMBL" id="AVH41864.1"/>
    </source>
</evidence>
<name>A0A2L2LBZ5_AGRTU</name>
<proteinExistence type="predicted"/>
<gene>
    <name evidence="1" type="ORF">At1D1609_18100</name>
</gene>
<dbReference type="EMBL" id="CP026924">
    <property type="protein sequence ID" value="AVH41864.1"/>
    <property type="molecule type" value="Genomic_DNA"/>
</dbReference>
<accession>A0A2L2LBZ5</accession>
<reference evidence="1 2" key="1">
    <citation type="submission" date="2018-02" db="EMBL/GenBank/DDBJ databases">
        <title>Complete genome sequence of Agrobacterium tumefaciens 1D1609.</title>
        <authorList>
            <person name="Cho S.-T."/>
            <person name="Haryono M."/>
            <person name="Chang H.-H."/>
            <person name="Santos M.N."/>
            <person name="Lai E.-M."/>
            <person name="Kuo C.-H."/>
        </authorList>
    </citation>
    <scope>NUCLEOTIDE SEQUENCE [LARGE SCALE GENOMIC DNA]</scope>
    <source>
        <strain evidence="1 2">1D1609</strain>
    </source>
</reference>
<dbReference type="Proteomes" id="UP000237717">
    <property type="component" value="Chromosome I"/>
</dbReference>
<protein>
    <submittedName>
        <fullName evidence="1">Uncharacterized protein</fullName>
    </submittedName>
</protein>